<sequence length="346" mass="36803">MSTRFPLLAALLVFAASASAQPLPEATPDVQTVVDLSVAPASGVAERAVGRPVGDGFDGGAVVVTAGEMEEALGELVREYQRTGRAGVLRQSAVWVFPFGHTQPVLACAPLRASVVELEEGETVLGVVAGDTERFAIDLTTTGPGGRTPLVVVKPLAYDVTTNVVVSTDRRVYHVTLDSAPRPSRGGELNPQSRYARHVRFYYPDDALAALAAAESGAPMPTAPPSSGDGVSLDDLSFGYEWSGSPELRDRLERVFDDGVHTYLQLSADPSGEAPVLYVIGPDGSREIVNYAYRPGRAGAGTYVADRVLDRADLVVGATVKKGPFGLFGRRQVERFVRIARVPRSR</sequence>
<proteinExistence type="inferred from homology"/>
<protein>
    <submittedName>
        <fullName evidence="4">TrbG/VirB9 family P-type conjugative transfer protein</fullName>
    </submittedName>
</protein>
<dbReference type="InterPro" id="IPR038161">
    <property type="entry name" value="VirB9/CagX/TrbG_C_sf"/>
</dbReference>
<evidence type="ECO:0000256" key="3">
    <source>
        <dbReference type="SAM" id="SignalP"/>
    </source>
</evidence>
<accession>A0ABU3BQ62</accession>
<dbReference type="CDD" id="cd06911">
    <property type="entry name" value="VirB9_CagX_TrbG"/>
    <property type="match status" value="1"/>
</dbReference>
<gene>
    <name evidence="4" type="ORF">RM540_06515</name>
</gene>
<feature type="signal peptide" evidence="3">
    <location>
        <begin position="1"/>
        <end position="20"/>
    </location>
</feature>
<dbReference type="Gene3D" id="2.60.40.2500">
    <property type="match status" value="1"/>
</dbReference>
<dbReference type="InterPro" id="IPR010258">
    <property type="entry name" value="Conjugal_tfr_TrbG/VirB9/CagX"/>
</dbReference>
<dbReference type="Proteomes" id="UP001267426">
    <property type="component" value="Unassembled WGS sequence"/>
</dbReference>
<organism evidence="4 5">
    <name type="scientific">Rubrivirga litoralis</name>
    <dbReference type="NCBI Taxonomy" id="3075598"/>
    <lineage>
        <taxon>Bacteria</taxon>
        <taxon>Pseudomonadati</taxon>
        <taxon>Rhodothermota</taxon>
        <taxon>Rhodothermia</taxon>
        <taxon>Rhodothermales</taxon>
        <taxon>Rubricoccaceae</taxon>
        <taxon>Rubrivirga</taxon>
    </lineage>
</organism>
<dbReference type="EMBL" id="JAVRHT010000012">
    <property type="protein sequence ID" value="MDT0631400.1"/>
    <property type="molecule type" value="Genomic_DNA"/>
</dbReference>
<evidence type="ECO:0000313" key="5">
    <source>
        <dbReference type="Proteomes" id="UP001267426"/>
    </source>
</evidence>
<reference evidence="4 5" key="1">
    <citation type="submission" date="2023-09" db="EMBL/GenBank/DDBJ databases">
        <authorList>
            <person name="Rey-Velasco X."/>
        </authorList>
    </citation>
    <scope>NUCLEOTIDE SEQUENCE [LARGE SCALE GENOMIC DNA]</scope>
    <source>
        <strain evidence="4 5">F394</strain>
    </source>
</reference>
<evidence type="ECO:0000256" key="1">
    <source>
        <dbReference type="ARBA" id="ARBA00006135"/>
    </source>
</evidence>
<comment type="caution">
    <text evidence="4">The sequence shown here is derived from an EMBL/GenBank/DDBJ whole genome shotgun (WGS) entry which is preliminary data.</text>
</comment>
<name>A0ABU3BQ62_9BACT</name>
<keyword evidence="5" id="KW-1185">Reference proteome</keyword>
<comment type="similarity">
    <text evidence="1">Belongs to the TrbG/VirB9 family.</text>
</comment>
<evidence type="ECO:0000313" key="4">
    <source>
        <dbReference type="EMBL" id="MDT0631400.1"/>
    </source>
</evidence>
<dbReference type="InterPro" id="IPR033645">
    <property type="entry name" value="VirB9/CagX/TrbG_C"/>
</dbReference>
<dbReference type="RefSeq" id="WP_311662743.1">
    <property type="nucleotide sequence ID" value="NZ_JAVRHT010000012.1"/>
</dbReference>
<dbReference type="Pfam" id="PF03524">
    <property type="entry name" value="CagX"/>
    <property type="match status" value="1"/>
</dbReference>
<keyword evidence="2 3" id="KW-0732">Signal</keyword>
<feature type="chain" id="PRO_5045607436" evidence="3">
    <location>
        <begin position="21"/>
        <end position="346"/>
    </location>
</feature>
<evidence type="ECO:0000256" key="2">
    <source>
        <dbReference type="ARBA" id="ARBA00022729"/>
    </source>
</evidence>